<evidence type="ECO:0000313" key="5">
    <source>
        <dbReference type="Proteomes" id="UP000677436"/>
    </source>
</evidence>
<evidence type="ECO:0000259" key="3">
    <source>
        <dbReference type="Pfam" id="PF00188"/>
    </source>
</evidence>
<feature type="compositionally biased region" description="Low complexity" evidence="1">
    <location>
        <begin position="103"/>
        <end position="121"/>
    </location>
</feature>
<dbReference type="InterPro" id="IPR035940">
    <property type="entry name" value="CAP_sf"/>
</dbReference>
<protein>
    <recommendedName>
        <fullName evidence="3">SCP domain-containing protein</fullName>
    </recommendedName>
</protein>
<reference evidence="4" key="2">
    <citation type="journal article" date="2021" name="Microbiol. Resour. Announc.">
        <title>Complete Genome Sequence of Polycladomyces abyssicola JIR-001T, Isolated from Hemipelagic Sediment in Deep Seawater.</title>
        <authorList>
            <person name="Tsubouchi T."/>
            <person name="Kaneko Y."/>
        </authorList>
    </citation>
    <scope>NUCLEOTIDE SEQUENCE</scope>
    <source>
        <strain evidence="4">JIR-001</strain>
    </source>
</reference>
<feature type="signal peptide" evidence="2">
    <location>
        <begin position="1"/>
        <end position="26"/>
    </location>
</feature>
<organism evidence="4 5">
    <name type="scientific">Polycladomyces abyssicola</name>
    <dbReference type="NCBI Taxonomy" id="1125966"/>
    <lineage>
        <taxon>Bacteria</taxon>
        <taxon>Bacillati</taxon>
        <taxon>Bacillota</taxon>
        <taxon>Bacilli</taxon>
        <taxon>Bacillales</taxon>
        <taxon>Thermoactinomycetaceae</taxon>
        <taxon>Polycladomyces</taxon>
    </lineage>
</organism>
<reference evidence="4" key="1">
    <citation type="journal article" date="2013" name="Int. J. Syst. Evol. Microbiol.">
        <title>Polycladomyces abyssicola gen. nov., sp. nov., a thermophilic filamentous bacterium isolated from hemipelagic sediment.</title>
        <authorList>
            <person name="Tsubouchi T."/>
            <person name="Shimane Y."/>
            <person name="Mori K."/>
            <person name="Usui K."/>
            <person name="Hiraki T."/>
            <person name="Tame A."/>
            <person name="Uematsu K."/>
            <person name="Maruyama T."/>
            <person name="Hatada Y."/>
        </authorList>
    </citation>
    <scope>NUCLEOTIDE SEQUENCE</scope>
    <source>
        <strain evidence="4">JIR-001</strain>
    </source>
</reference>
<accession>A0A8D5UGC9</accession>
<feature type="compositionally biased region" description="Low complexity" evidence="1">
    <location>
        <begin position="78"/>
        <end position="95"/>
    </location>
</feature>
<feature type="chain" id="PRO_5034688110" description="SCP domain-containing protein" evidence="2">
    <location>
        <begin position="27"/>
        <end position="248"/>
    </location>
</feature>
<dbReference type="PANTHER" id="PTHR31157">
    <property type="entry name" value="SCP DOMAIN-CONTAINING PROTEIN"/>
    <property type="match status" value="1"/>
</dbReference>
<feature type="region of interest" description="Disordered" evidence="1">
    <location>
        <begin position="78"/>
        <end position="121"/>
    </location>
</feature>
<dbReference type="CDD" id="cd05379">
    <property type="entry name" value="CAP_bacterial"/>
    <property type="match status" value="1"/>
</dbReference>
<dbReference type="PANTHER" id="PTHR31157:SF1">
    <property type="entry name" value="SCP DOMAIN-CONTAINING PROTEIN"/>
    <property type="match status" value="1"/>
</dbReference>
<dbReference type="AlphaFoldDB" id="A0A8D5UGC9"/>
<dbReference type="RefSeq" id="WP_246512218.1">
    <property type="nucleotide sequence ID" value="NZ_AP024601.1"/>
</dbReference>
<name>A0A8D5UGC9_9BACL</name>
<feature type="domain" description="SCP" evidence="3">
    <location>
        <begin position="132"/>
        <end position="245"/>
    </location>
</feature>
<proteinExistence type="predicted"/>
<dbReference type="KEGG" id="pabs:JIR001_12550"/>
<dbReference type="InterPro" id="IPR014258">
    <property type="entry name" value="CAP_domain_YkwD-like"/>
</dbReference>
<evidence type="ECO:0000256" key="1">
    <source>
        <dbReference type="SAM" id="MobiDB-lite"/>
    </source>
</evidence>
<keyword evidence="5" id="KW-1185">Reference proteome</keyword>
<dbReference type="NCBIfam" id="TIGR02909">
    <property type="entry name" value="spore_YkwD"/>
    <property type="match status" value="1"/>
</dbReference>
<dbReference type="EMBL" id="AP024601">
    <property type="protein sequence ID" value="BCU81472.1"/>
    <property type="molecule type" value="Genomic_DNA"/>
</dbReference>
<gene>
    <name evidence="4" type="ORF">JIR001_12550</name>
</gene>
<dbReference type="Proteomes" id="UP000677436">
    <property type="component" value="Chromosome"/>
</dbReference>
<dbReference type="InterPro" id="IPR014044">
    <property type="entry name" value="CAP_dom"/>
</dbReference>
<evidence type="ECO:0000313" key="4">
    <source>
        <dbReference type="EMBL" id="BCU81472.1"/>
    </source>
</evidence>
<keyword evidence="2" id="KW-0732">Signal</keyword>
<dbReference type="Gene3D" id="3.40.33.10">
    <property type="entry name" value="CAP"/>
    <property type="match status" value="1"/>
</dbReference>
<dbReference type="SUPFAM" id="SSF55797">
    <property type="entry name" value="PR-1-like"/>
    <property type="match status" value="1"/>
</dbReference>
<dbReference type="Pfam" id="PF00188">
    <property type="entry name" value="CAP"/>
    <property type="match status" value="1"/>
</dbReference>
<sequence length="248" mass="27963">MKNYRFLTSLVIAGALAIISPLTTFAASKQDPGTAIQPNSSFYSYCIQVALKDINLDQLLKQYGIQVDIHEPIQIQQYSPQQPTQAIEQPQQTQPNKQPATNQTAQQKSSQSAASGQKQTSYTLSEFEKQVVDLTNKERAKYGLPALKVDPKLSKMARDKAKDMHDKNYFDHNSPTYGSPFDMMNHYGIQYKAAGENIAMGQPTPQEVVNDWMNSKGHRENILNKNYNYIGVGYVKDGNYWVQEFIGK</sequence>
<evidence type="ECO:0000256" key="2">
    <source>
        <dbReference type="SAM" id="SignalP"/>
    </source>
</evidence>